<protein>
    <submittedName>
        <fullName evidence="1">Uncharacterized protein</fullName>
    </submittedName>
</protein>
<accession>A0A256JP07</accession>
<dbReference type="AlphaFoldDB" id="A0A256JP07"/>
<organism evidence="1 2">
    <name type="scientific">Halorubrum ezzemoulense</name>
    <name type="common">Halorubrum chaoviator</name>
    <dbReference type="NCBI Taxonomy" id="337243"/>
    <lineage>
        <taxon>Archaea</taxon>
        <taxon>Methanobacteriati</taxon>
        <taxon>Methanobacteriota</taxon>
        <taxon>Stenosarchaea group</taxon>
        <taxon>Halobacteria</taxon>
        <taxon>Halobacteriales</taxon>
        <taxon>Haloferacaceae</taxon>
        <taxon>Halorubrum</taxon>
    </lineage>
</organism>
<proteinExistence type="predicted"/>
<gene>
    <name evidence="1" type="ORF">DJ78_08955</name>
</gene>
<evidence type="ECO:0000313" key="1">
    <source>
        <dbReference type="EMBL" id="OYR70333.1"/>
    </source>
</evidence>
<name>A0A256JP07_HALEZ</name>
<dbReference type="Proteomes" id="UP000216758">
    <property type="component" value="Unassembled WGS sequence"/>
</dbReference>
<evidence type="ECO:0000313" key="2">
    <source>
        <dbReference type="Proteomes" id="UP000216758"/>
    </source>
</evidence>
<comment type="caution">
    <text evidence="1">The sequence shown here is derived from an EMBL/GenBank/DDBJ whole genome shotgun (WGS) entry which is preliminary data.</text>
</comment>
<dbReference type="EMBL" id="NHPB01000049">
    <property type="protein sequence ID" value="OYR70333.1"/>
    <property type="molecule type" value="Genomic_DNA"/>
</dbReference>
<sequence>MDRYDDALLLIAERIDSLDSQIDSITYTDDMYEELNDRVTKQARMHAKLIQRVSKLEQSRAYTEVMDGNVHLSEAEKNELQMSDSLAKPNGPERRAMAIVRNWDNWALSTPQSEYLDITTGNLDKLLEQATSEKLDNKQVYDAMERAETLTDGKLHVTLHQFGGKGRKRKILQSSGEQLILTEDALSEAVSQLESDGQNDK</sequence>
<reference evidence="1 2" key="1">
    <citation type="journal article" date="2014" name="Front. Microbiol.">
        <title>Population and genomic analysis of the genus Halorubrum.</title>
        <authorList>
            <person name="Fullmer M.S."/>
            <person name="Soucy S.M."/>
            <person name="Swithers K.S."/>
            <person name="Makkay A.M."/>
            <person name="Wheeler R."/>
            <person name="Ventosa A."/>
            <person name="Gogarten J.P."/>
            <person name="Papke R.T."/>
        </authorList>
    </citation>
    <scope>NUCLEOTIDE SEQUENCE [LARGE SCALE GENOMIC DNA]</scope>
    <source>
        <strain evidence="1 2">G37</strain>
    </source>
</reference>